<dbReference type="PROSITE" id="PS00061">
    <property type="entry name" value="ADH_SHORT"/>
    <property type="match status" value="1"/>
</dbReference>
<dbReference type="PRINTS" id="PR00080">
    <property type="entry name" value="SDRFAMILY"/>
</dbReference>
<keyword evidence="5" id="KW-1185">Reference proteome</keyword>
<evidence type="ECO:0000256" key="1">
    <source>
        <dbReference type="ARBA" id="ARBA00006484"/>
    </source>
</evidence>
<gene>
    <name evidence="4" type="ORF">IDH44_02795</name>
</gene>
<evidence type="ECO:0000256" key="3">
    <source>
        <dbReference type="SAM" id="MobiDB-lite"/>
    </source>
</evidence>
<reference evidence="4" key="1">
    <citation type="submission" date="2020-09" db="EMBL/GenBank/DDBJ databases">
        <title>A novel bacterium of genus Paenibacillus, isolated from South China Sea.</title>
        <authorList>
            <person name="Huang H."/>
            <person name="Mo K."/>
            <person name="Hu Y."/>
        </authorList>
    </citation>
    <scope>NUCLEOTIDE SEQUENCE</scope>
    <source>
        <strain evidence="4">IB182496</strain>
    </source>
</reference>
<accession>A0A927BPX1</accession>
<comment type="similarity">
    <text evidence="1">Belongs to the short-chain dehydrogenases/reductases (SDR) family.</text>
</comment>
<dbReference type="Gene3D" id="3.40.50.720">
    <property type="entry name" value="NAD(P)-binding Rossmann-like Domain"/>
    <property type="match status" value="1"/>
</dbReference>
<dbReference type="PRINTS" id="PR00081">
    <property type="entry name" value="GDHRDH"/>
</dbReference>
<organism evidence="4 5">
    <name type="scientific">Paenibacillus sabuli</name>
    <dbReference type="NCBI Taxonomy" id="2772509"/>
    <lineage>
        <taxon>Bacteria</taxon>
        <taxon>Bacillati</taxon>
        <taxon>Bacillota</taxon>
        <taxon>Bacilli</taxon>
        <taxon>Bacillales</taxon>
        <taxon>Paenibacillaceae</taxon>
        <taxon>Paenibacillus</taxon>
    </lineage>
</organism>
<dbReference type="InterPro" id="IPR020904">
    <property type="entry name" value="Sc_DH/Rdtase_CS"/>
</dbReference>
<evidence type="ECO:0000256" key="2">
    <source>
        <dbReference type="ARBA" id="ARBA00023002"/>
    </source>
</evidence>
<evidence type="ECO:0000313" key="5">
    <source>
        <dbReference type="Proteomes" id="UP000621560"/>
    </source>
</evidence>
<comment type="caution">
    <text evidence="4">The sequence shown here is derived from an EMBL/GenBank/DDBJ whole genome shotgun (WGS) entry which is preliminary data.</text>
</comment>
<sequence>MSEHDPQSTPSRQPATAPDLHGQIALVTGASRGLGRHIAVALARAGARVAVNYAHSEADAAQTVQLIEQEGGQAQAFRADVTDEQSVGALVDAIDSALGPVDVLVNNATGPQPMLAIEESRWSDFADQLDFFVKAPLLLVQAVLPGMKARRAGSIVNIGSEVVQIGNARFSSYVTAKSAMIGMTRSWANELGPHGIRVNLLAPGFIPVERHAGVDPEGYRVKVPLQRMGEPSDIADAAVFLASPQSRFVTGQCLSVNGGYTTGI</sequence>
<evidence type="ECO:0000313" key="4">
    <source>
        <dbReference type="EMBL" id="MBD2844102.1"/>
    </source>
</evidence>
<proteinExistence type="inferred from homology"/>
<dbReference type="GO" id="GO:0008206">
    <property type="term" value="P:bile acid metabolic process"/>
    <property type="evidence" value="ECO:0007669"/>
    <property type="project" value="UniProtKB-ARBA"/>
</dbReference>
<dbReference type="InterPro" id="IPR036291">
    <property type="entry name" value="NAD(P)-bd_dom_sf"/>
</dbReference>
<dbReference type="Pfam" id="PF13561">
    <property type="entry name" value="adh_short_C2"/>
    <property type="match status" value="1"/>
</dbReference>
<dbReference type="GO" id="GO:0016491">
    <property type="term" value="F:oxidoreductase activity"/>
    <property type="evidence" value="ECO:0007669"/>
    <property type="project" value="UniProtKB-KW"/>
</dbReference>
<dbReference type="AlphaFoldDB" id="A0A927BPX1"/>
<keyword evidence="2" id="KW-0560">Oxidoreductase</keyword>
<dbReference type="SUPFAM" id="SSF51735">
    <property type="entry name" value="NAD(P)-binding Rossmann-fold domains"/>
    <property type="match status" value="1"/>
</dbReference>
<dbReference type="FunFam" id="3.40.50.720:FF:000084">
    <property type="entry name" value="Short-chain dehydrogenase reductase"/>
    <property type="match status" value="1"/>
</dbReference>
<name>A0A927BPX1_9BACL</name>
<dbReference type="PANTHER" id="PTHR43639:SF1">
    <property type="entry name" value="SHORT-CHAIN DEHYDROGENASE_REDUCTASE FAMILY PROTEIN"/>
    <property type="match status" value="1"/>
</dbReference>
<feature type="region of interest" description="Disordered" evidence="3">
    <location>
        <begin position="1"/>
        <end position="20"/>
    </location>
</feature>
<dbReference type="EMBL" id="JACXIZ010000007">
    <property type="protein sequence ID" value="MBD2844102.1"/>
    <property type="molecule type" value="Genomic_DNA"/>
</dbReference>
<protein>
    <submittedName>
        <fullName evidence="4">SDR family oxidoreductase</fullName>
    </submittedName>
</protein>
<dbReference type="InterPro" id="IPR002347">
    <property type="entry name" value="SDR_fam"/>
</dbReference>
<dbReference type="Proteomes" id="UP000621560">
    <property type="component" value="Unassembled WGS sequence"/>
</dbReference>
<dbReference type="PANTHER" id="PTHR43639">
    <property type="entry name" value="OXIDOREDUCTASE, SHORT-CHAIN DEHYDROGENASE/REDUCTASE FAMILY (AFU_ORTHOLOGUE AFUA_5G02870)"/>
    <property type="match status" value="1"/>
</dbReference>